<evidence type="ECO:0000313" key="11">
    <source>
        <dbReference type="EMBL" id="EFG54748.1"/>
    </source>
</evidence>
<dbReference type="NCBIfam" id="TIGR01003">
    <property type="entry name" value="PTS_HPr_family"/>
    <property type="match status" value="1"/>
</dbReference>
<evidence type="ECO:0000256" key="4">
    <source>
        <dbReference type="ARBA" id="ARBA00020422"/>
    </source>
</evidence>
<keyword evidence="8" id="KW-0598">Phosphotransferase system</keyword>
<proteinExistence type="inferred from homology"/>
<dbReference type="CDD" id="cd00367">
    <property type="entry name" value="PTS-HPr_like"/>
    <property type="match status" value="1"/>
</dbReference>
<dbReference type="Gene3D" id="3.30.1340.10">
    <property type="entry name" value="HPr-like"/>
    <property type="match status" value="1"/>
</dbReference>
<reference evidence="11 12" key="1">
    <citation type="submission" date="2010-04" db="EMBL/GenBank/DDBJ databases">
        <authorList>
            <person name="Muzny D."/>
            <person name="Qin X."/>
            <person name="Deng J."/>
            <person name="Jiang H."/>
            <person name="Liu Y."/>
            <person name="Qu J."/>
            <person name="Song X.-Z."/>
            <person name="Zhang L."/>
            <person name="Thornton R."/>
            <person name="Coyle M."/>
            <person name="Francisco L."/>
            <person name="Jackson L."/>
            <person name="Javaid M."/>
            <person name="Korchina V."/>
            <person name="Kovar C."/>
            <person name="Mata R."/>
            <person name="Mathew T."/>
            <person name="Ngo R."/>
            <person name="Nguyen L."/>
            <person name="Nguyen N."/>
            <person name="Okwuonu G."/>
            <person name="Ongeri F."/>
            <person name="Pham C."/>
            <person name="Simmons D."/>
            <person name="Wilczek-Boney K."/>
            <person name="Hale W."/>
            <person name="Jakkamsetti A."/>
            <person name="Pham P."/>
            <person name="Ruth R."/>
            <person name="San Lucas F."/>
            <person name="Warren J."/>
            <person name="Zhang J."/>
            <person name="Zhao Z."/>
            <person name="Zhou C."/>
            <person name="Zhu D."/>
            <person name="Lee S."/>
            <person name="Bess C."/>
            <person name="Blankenburg K."/>
            <person name="Forbes L."/>
            <person name="Fu Q."/>
            <person name="Gubbala S."/>
            <person name="Hirani K."/>
            <person name="Jayaseelan J.C."/>
            <person name="Lara F."/>
            <person name="Munidasa M."/>
            <person name="Palculict T."/>
            <person name="Patil S."/>
            <person name="Pu L.-L."/>
            <person name="Saada N."/>
            <person name="Tang L."/>
            <person name="Weissenberger G."/>
            <person name="Zhu Y."/>
            <person name="Hemphill L."/>
            <person name="Shang Y."/>
            <person name="Youmans B."/>
            <person name="Ayvaz T."/>
            <person name="Ross M."/>
            <person name="Santibanez J."/>
            <person name="Aqrawi P."/>
            <person name="Gross S."/>
            <person name="Joshi V."/>
            <person name="Fowler G."/>
            <person name="Nazareth L."/>
            <person name="Reid J."/>
            <person name="Worley K."/>
            <person name="Petrosino J."/>
            <person name="Highlander S."/>
            <person name="Gibbs R."/>
        </authorList>
    </citation>
    <scope>NUCLEOTIDE SEQUENCE [LARGE SCALE GENOMIC DNA]</scope>
    <source>
        <strain evidence="11 12">DSM 11664</strain>
    </source>
</reference>
<dbReference type="NCBIfam" id="NF010352">
    <property type="entry name" value="PRK13780.1"/>
    <property type="match status" value="1"/>
</dbReference>
<dbReference type="PROSITE" id="PS51350">
    <property type="entry name" value="PTS_HPR_DOM"/>
    <property type="match status" value="1"/>
</dbReference>
<gene>
    <name evidence="11" type="primary">ptsH</name>
    <name evidence="11" type="ORF">HMPREF0493_1513</name>
</gene>
<dbReference type="Proteomes" id="UP000004069">
    <property type="component" value="Unassembled WGS sequence"/>
</dbReference>
<keyword evidence="11" id="KW-0808">Transferase</keyword>
<dbReference type="GO" id="GO:0009401">
    <property type="term" value="P:phosphoenolpyruvate-dependent sugar phosphotransferase system"/>
    <property type="evidence" value="ECO:0007669"/>
    <property type="project" value="UniProtKB-KW"/>
</dbReference>
<evidence type="ECO:0000256" key="1">
    <source>
        <dbReference type="ARBA" id="ARBA00003681"/>
    </source>
</evidence>
<keyword evidence="12" id="KW-1185">Reference proteome</keyword>
<keyword evidence="7" id="KW-0813">Transport</keyword>
<evidence type="ECO:0000256" key="6">
    <source>
        <dbReference type="ARBA" id="ARBA00022553"/>
    </source>
</evidence>
<comment type="subcellular location">
    <subcellularLocation>
        <location evidence="2">Cytoplasm</location>
    </subcellularLocation>
</comment>
<accession>D4YVF2</accession>
<dbReference type="SUPFAM" id="SSF55594">
    <property type="entry name" value="HPr-like"/>
    <property type="match status" value="1"/>
</dbReference>
<protein>
    <recommendedName>
        <fullName evidence="4">Phosphocarrier protein HPr</fullName>
    </recommendedName>
</protein>
<organism evidence="11 12">
    <name type="scientific">Lactobacillus amylolyticus DSM 11664</name>
    <dbReference type="NCBI Taxonomy" id="585524"/>
    <lineage>
        <taxon>Bacteria</taxon>
        <taxon>Bacillati</taxon>
        <taxon>Bacillota</taxon>
        <taxon>Bacilli</taxon>
        <taxon>Lactobacillales</taxon>
        <taxon>Lactobacillaceae</taxon>
        <taxon>Lactobacillus</taxon>
    </lineage>
</organism>
<comment type="function">
    <text evidence="9">P-Ser-HPr interacts with the catabolite control protein A (CcpA), forming a complex that binds to DNA at the catabolite response elements cre, operator sites preceding a large number of catabolite-regulated genes. Thus, P-Ser-HPr is a corepressor in carbon catabolite repression (CCR), a mechanism that allows bacteria to coordinate and optimize the utilization of available carbon sources. P-Ser-HPr also plays a role in inducer exclusion, in which it probably interacts with several non-PTS permeases and inhibits their transport activity.</text>
</comment>
<evidence type="ECO:0000259" key="10">
    <source>
        <dbReference type="PROSITE" id="PS51350"/>
    </source>
</evidence>
<dbReference type="PRINTS" id="PR00107">
    <property type="entry name" value="PHOSPHOCPHPR"/>
</dbReference>
<dbReference type="InterPro" id="IPR002114">
    <property type="entry name" value="PTS_HPr_Ser_P_site"/>
</dbReference>
<dbReference type="EMBL" id="ADNY01000066">
    <property type="protein sequence ID" value="EFG54748.1"/>
    <property type="molecule type" value="Genomic_DNA"/>
</dbReference>
<evidence type="ECO:0000256" key="5">
    <source>
        <dbReference type="ARBA" id="ARBA00022490"/>
    </source>
</evidence>
<evidence type="ECO:0000313" key="12">
    <source>
        <dbReference type="Proteomes" id="UP000004069"/>
    </source>
</evidence>
<feature type="domain" description="HPr" evidence="10">
    <location>
        <begin position="18"/>
        <end position="105"/>
    </location>
</feature>
<keyword evidence="7" id="KW-0762">Sugar transport</keyword>
<comment type="caution">
    <text evidence="11">The sequence shown here is derived from an EMBL/GenBank/DDBJ whole genome shotgun (WGS) entry which is preliminary data.</text>
</comment>
<dbReference type="GO" id="GO:0005737">
    <property type="term" value="C:cytoplasm"/>
    <property type="evidence" value="ECO:0007669"/>
    <property type="project" value="UniProtKB-SubCell"/>
</dbReference>
<name>D4YVF2_9LACO</name>
<evidence type="ECO:0000256" key="2">
    <source>
        <dbReference type="ARBA" id="ARBA00004496"/>
    </source>
</evidence>
<dbReference type="InterPro" id="IPR001020">
    <property type="entry name" value="PTS_HPr_His_P_site"/>
</dbReference>
<dbReference type="AlphaFoldDB" id="D4YVF2"/>
<dbReference type="PROSITE" id="PS00589">
    <property type="entry name" value="PTS_HPR_SER"/>
    <property type="match status" value="1"/>
</dbReference>
<dbReference type="STRING" id="83683.B1745_04950"/>
<dbReference type="PANTHER" id="PTHR33705">
    <property type="entry name" value="PHOSPHOCARRIER PROTEIN HPR"/>
    <property type="match status" value="1"/>
</dbReference>
<sequence length="105" mass="11521">MGIYYRLICLKLKEIFKMEKRDFHIIAETGIHARPATLLVQTASKFGSDINLEYNGKSVNLKSIMGVMSLGVGQNADVTITAEGDDEKDALDAIADTMKKEGLAE</sequence>
<dbReference type="GO" id="GO:0016740">
    <property type="term" value="F:transferase activity"/>
    <property type="evidence" value="ECO:0007669"/>
    <property type="project" value="UniProtKB-KW"/>
</dbReference>
<dbReference type="InterPro" id="IPR050399">
    <property type="entry name" value="HPr"/>
</dbReference>
<evidence type="ECO:0000256" key="3">
    <source>
        <dbReference type="ARBA" id="ARBA00010736"/>
    </source>
</evidence>
<comment type="similarity">
    <text evidence="3">Belongs to the HPr family.</text>
</comment>
<dbReference type="eggNOG" id="COG1925">
    <property type="taxonomic scope" value="Bacteria"/>
</dbReference>
<evidence type="ECO:0000256" key="7">
    <source>
        <dbReference type="ARBA" id="ARBA00022597"/>
    </source>
</evidence>
<keyword evidence="6" id="KW-0597">Phosphoprotein</keyword>
<dbReference type="Pfam" id="PF00381">
    <property type="entry name" value="PTS-HPr"/>
    <property type="match status" value="1"/>
</dbReference>
<keyword evidence="5" id="KW-0963">Cytoplasm</keyword>
<dbReference type="InterPro" id="IPR000032">
    <property type="entry name" value="HPr-like"/>
</dbReference>
<dbReference type="PANTHER" id="PTHR33705:SF2">
    <property type="entry name" value="PHOSPHOCARRIER PROTEIN NPR"/>
    <property type="match status" value="1"/>
</dbReference>
<evidence type="ECO:0000256" key="9">
    <source>
        <dbReference type="ARBA" id="ARBA00024781"/>
    </source>
</evidence>
<dbReference type="PROSITE" id="PS00369">
    <property type="entry name" value="PTS_HPR_HIS"/>
    <property type="match status" value="1"/>
</dbReference>
<evidence type="ECO:0000256" key="8">
    <source>
        <dbReference type="ARBA" id="ARBA00022683"/>
    </source>
</evidence>
<dbReference type="InterPro" id="IPR035895">
    <property type="entry name" value="HPr-like_sf"/>
</dbReference>
<comment type="function">
    <text evidence="1">General (non sugar-specific) component of the phosphoenolpyruvate-dependent sugar phosphotransferase system (sugar PTS). This major carbohydrate active-transport system catalyzes the phosphorylation of incoming sugar substrates concomitantly with their translocation across the cell membrane. The phosphoryl group from phosphoenolpyruvate (PEP) is transferred to the phosphoryl carrier protein HPr by enzyme I. Phospho-HPr then transfers it to the PTS EIIA domain.</text>
</comment>